<comment type="catalytic activity">
    <reaction evidence="1">
        <text>3',5'-cyclic CMP + H2O = CMP + H(+)</text>
        <dbReference type="Rhea" id="RHEA:72675"/>
        <dbReference type="ChEBI" id="CHEBI:15377"/>
        <dbReference type="ChEBI" id="CHEBI:15378"/>
        <dbReference type="ChEBI" id="CHEBI:58003"/>
        <dbReference type="ChEBI" id="CHEBI:60377"/>
    </reaction>
    <physiologicalReaction direction="left-to-right" evidence="1">
        <dbReference type="Rhea" id="RHEA:72676"/>
    </physiologicalReaction>
</comment>
<protein>
    <submittedName>
        <fullName evidence="5">MBL fold metallo-hydrolase</fullName>
    </submittedName>
</protein>
<sequence>MKISKISPHIYKLEKWLVIKISIWLVVSEEGVYIVDTGIASMSKAILTEARKLGKIKAILLTHGHSDHTGGIHNILKEEKIPVYVHQDEIKYMEGKEPFPRRKKPEVLVPPQLVQPLEEKDGQLLPFGDFIPYHTPGHSPGHVVYYHVKDKVLIAGDLFTSKRGELAKPMAMFTADMTEAVKSSRIIAQLKPQLVTICHSNDVSNAALQLDSYIGKYSKKYT</sequence>
<dbReference type="CDD" id="cd07721">
    <property type="entry name" value="yflN-like_MBL-fold"/>
    <property type="match status" value="1"/>
</dbReference>
<dbReference type="KEGG" id="plig:NAG76_09020"/>
<dbReference type="AlphaFoldDB" id="A0A9J6ZKH9"/>
<comment type="catalytic activity">
    <reaction evidence="3">
        <text>3',5'-cyclic UMP + H2O = UMP + H(+)</text>
        <dbReference type="Rhea" id="RHEA:70575"/>
        <dbReference type="ChEBI" id="CHEBI:15377"/>
        <dbReference type="ChEBI" id="CHEBI:15378"/>
        <dbReference type="ChEBI" id="CHEBI:57865"/>
        <dbReference type="ChEBI" id="CHEBI:184387"/>
    </reaction>
    <physiologicalReaction direction="left-to-right" evidence="3">
        <dbReference type="Rhea" id="RHEA:70576"/>
    </physiologicalReaction>
</comment>
<dbReference type="InterPro" id="IPR036866">
    <property type="entry name" value="RibonucZ/Hydroxyglut_hydro"/>
</dbReference>
<dbReference type="PANTHER" id="PTHR42951">
    <property type="entry name" value="METALLO-BETA-LACTAMASE DOMAIN-CONTAINING"/>
    <property type="match status" value="1"/>
</dbReference>
<dbReference type="Gene3D" id="3.60.15.10">
    <property type="entry name" value="Ribonuclease Z/Hydroxyacylglutathione hydrolase-like"/>
    <property type="match status" value="1"/>
</dbReference>
<organism evidence="5 6">
    <name type="scientific">Candidatus Pristimantibacillus lignocellulolyticus</name>
    <dbReference type="NCBI Taxonomy" id="2994561"/>
    <lineage>
        <taxon>Bacteria</taxon>
        <taxon>Bacillati</taxon>
        <taxon>Bacillota</taxon>
        <taxon>Bacilli</taxon>
        <taxon>Bacillales</taxon>
        <taxon>Paenibacillaceae</taxon>
        <taxon>Candidatus Pristimantibacillus</taxon>
    </lineage>
</organism>
<evidence type="ECO:0000256" key="1">
    <source>
        <dbReference type="ARBA" id="ARBA00034221"/>
    </source>
</evidence>
<dbReference type="InterPro" id="IPR001279">
    <property type="entry name" value="Metallo-B-lactamas"/>
</dbReference>
<dbReference type="InterPro" id="IPR050855">
    <property type="entry name" value="NDM-1-like"/>
</dbReference>
<dbReference type="SUPFAM" id="SSF56281">
    <property type="entry name" value="Metallo-hydrolase/oxidoreductase"/>
    <property type="match status" value="1"/>
</dbReference>
<gene>
    <name evidence="5" type="ORF">NAG76_09020</name>
</gene>
<dbReference type="Proteomes" id="UP001056756">
    <property type="component" value="Chromosome"/>
</dbReference>
<feature type="domain" description="Metallo-beta-lactamase" evidence="4">
    <location>
        <begin position="20"/>
        <end position="199"/>
    </location>
</feature>
<dbReference type="PANTHER" id="PTHR42951:SF17">
    <property type="entry name" value="METALLO-BETA-LACTAMASE DOMAIN-CONTAINING PROTEIN"/>
    <property type="match status" value="1"/>
</dbReference>
<evidence type="ECO:0000313" key="5">
    <source>
        <dbReference type="EMBL" id="URN96336.1"/>
    </source>
</evidence>
<dbReference type="SMART" id="SM00849">
    <property type="entry name" value="Lactamase_B"/>
    <property type="match status" value="1"/>
</dbReference>
<evidence type="ECO:0000256" key="3">
    <source>
        <dbReference type="ARBA" id="ARBA00048505"/>
    </source>
</evidence>
<evidence type="ECO:0000259" key="4">
    <source>
        <dbReference type="SMART" id="SM00849"/>
    </source>
</evidence>
<name>A0A9J6ZKH9_9BACL</name>
<evidence type="ECO:0000256" key="2">
    <source>
        <dbReference type="ARBA" id="ARBA00034301"/>
    </source>
</evidence>
<accession>A0A9J6ZKH9</accession>
<proteinExistence type="predicted"/>
<comment type="function">
    <text evidence="2">Counteracts the endogenous Pycsar antiviral defense system. Phosphodiesterase that enables metal-dependent hydrolysis of host cyclic nucleotide Pycsar defense signals such as cCMP and cUMP.</text>
</comment>
<reference evidence="5" key="1">
    <citation type="submission" date="2022-05" db="EMBL/GenBank/DDBJ databases">
        <title>Novel bacterial taxa in a minimal lignocellulolytic consortium and its capacity to transform plastics disclosed by genome-resolved metagenomics.</title>
        <authorList>
            <person name="Rodriguez C.A.D."/>
            <person name="Diaz-Garcia L."/>
            <person name="Herrera K."/>
            <person name="Tarazona N.A."/>
            <person name="Sproer C."/>
            <person name="Overmann J."/>
            <person name="Jimenez D.J."/>
        </authorList>
    </citation>
    <scope>NUCLEOTIDE SEQUENCE</scope>
    <source>
        <strain evidence="5">MAG5</strain>
    </source>
</reference>
<evidence type="ECO:0000313" key="6">
    <source>
        <dbReference type="Proteomes" id="UP001056756"/>
    </source>
</evidence>
<dbReference type="EMBL" id="CP097899">
    <property type="protein sequence ID" value="URN96336.1"/>
    <property type="molecule type" value="Genomic_DNA"/>
</dbReference>
<dbReference type="Pfam" id="PF00753">
    <property type="entry name" value="Lactamase_B"/>
    <property type="match status" value="1"/>
</dbReference>